<dbReference type="Proteomes" id="UP001603857">
    <property type="component" value="Unassembled WGS sequence"/>
</dbReference>
<evidence type="ECO:0000313" key="2">
    <source>
        <dbReference type="Proteomes" id="UP001603857"/>
    </source>
</evidence>
<evidence type="ECO:0000313" key="1">
    <source>
        <dbReference type="EMBL" id="KAL2345610.1"/>
    </source>
</evidence>
<protein>
    <submittedName>
        <fullName evidence="1">Uncharacterized protein</fullName>
    </submittedName>
</protein>
<comment type="caution">
    <text evidence="1">The sequence shown here is derived from an EMBL/GenBank/DDBJ whole genome shotgun (WGS) entry which is preliminary data.</text>
</comment>
<sequence length="147" mass="16743">MVDPICLPPHLILLSCSVGHSWSRPISRDPLNPSTLLFRISVYSEYATPLKTFADIGSKVQYIKNLLGPTVKLSFQSWRSVYPEDYQRLVDIADDTINVTNQIRQMILGYTEYRGQTQMQEVALLQLENSLSQTCNTSPNMPKTMPY</sequence>
<dbReference type="EMBL" id="JBGMDY010000002">
    <property type="protein sequence ID" value="KAL2345610.1"/>
    <property type="molecule type" value="Genomic_DNA"/>
</dbReference>
<organism evidence="1 2">
    <name type="scientific">Flemingia macrophylla</name>
    <dbReference type="NCBI Taxonomy" id="520843"/>
    <lineage>
        <taxon>Eukaryota</taxon>
        <taxon>Viridiplantae</taxon>
        <taxon>Streptophyta</taxon>
        <taxon>Embryophyta</taxon>
        <taxon>Tracheophyta</taxon>
        <taxon>Spermatophyta</taxon>
        <taxon>Magnoliopsida</taxon>
        <taxon>eudicotyledons</taxon>
        <taxon>Gunneridae</taxon>
        <taxon>Pentapetalae</taxon>
        <taxon>rosids</taxon>
        <taxon>fabids</taxon>
        <taxon>Fabales</taxon>
        <taxon>Fabaceae</taxon>
        <taxon>Papilionoideae</taxon>
        <taxon>50 kb inversion clade</taxon>
        <taxon>NPAAA clade</taxon>
        <taxon>indigoferoid/millettioid clade</taxon>
        <taxon>Phaseoleae</taxon>
        <taxon>Flemingia</taxon>
    </lineage>
</organism>
<keyword evidence="2" id="KW-1185">Reference proteome</keyword>
<proteinExistence type="predicted"/>
<accession>A0ABD1NBX0</accession>
<gene>
    <name evidence="1" type="ORF">Fmac_006895</name>
</gene>
<name>A0ABD1NBX0_9FABA</name>
<dbReference type="AlphaFoldDB" id="A0ABD1NBX0"/>
<reference evidence="1 2" key="1">
    <citation type="submission" date="2024-08" db="EMBL/GenBank/DDBJ databases">
        <title>Insights into the chromosomal genome structure of Flemingia macrophylla.</title>
        <authorList>
            <person name="Ding Y."/>
            <person name="Zhao Y."/>
            <person name="Bi W."/>
            <person name="Wu M."/>
            <person name="Zhao G."/>
            <person name="Gong Y."/>
            <person name="Li W."/>
            <person name="Zhang P."/>
        </authorList>
    </citation>
    <scope>NUCLEOTIDE SEQUENCE [LARGE SCALE GENOMIC DNA]</scope>
    <source>
        <strain evidence="1">DYQJB</strain>
        <tissue evidence="1">Leaf</tissue>
    </source>
</reference>